<evidence type="ECO:0000256" key="1">
    <source>
        <dbReference type="SAM" id="MobiDB-lite"/>
    </source>
</evidence>
<feature type="region of interest" description="Disordered" evidence="1">
    <location>
        <begin position="59"/>
        <end position="161"/>
    </location>
</feature>
<comment type="caution">
    <text evidence="2">The sequence shown here is derived from an EMBL/GenBank/DDBJ whole genome shotgun (WGS) entry which is preliminary data.</text>
</comment>
<name>A0A9Q3CA96_9BASI</name>
<organism evidence="2 3">
    <name type="scientific">Austropuccinia psidii MF-1</name>
    <dbReference type="NCBI Taxonomy" id="1389203"/>
    <lineage>
        <taxon>Eukaryota</taxon>
        <taxon>Fungi</taxon>
        <taxon>Dikarya</taxon>
        <taxon>Basidiomycota</taxon>
        <taxon>Pucciniomycotina</taxon>
        <taxon>Pucciniomycetes</taxon>
        <taxon>Pucciniales</taxon>
        <taxon>Sphaerophragmiaceae</taxon>
        <taxon>Austropuccinia</taxon>
    </lineage>
</organism>
<feature type="compositionally biased region" description="Polar residues" evidence="1">
    <location>
        <begin position="87"/>
        <end position="101"/>
    </location>
</feature>
<dbReference type="Proteomes" id="UP000765509">
    <property type="component" value="Unassembled WGS sequence"/>
</dbReference>
<feature type="compositionally biased region" description="Polar residues" evidence="1">
    <location>
        <begin position="118"/>
        <end position="152"/>
    </location>
</feature>
<keyword evidence="3" id="KW-1185">Reference proteome</keyword>
<dbReference type="EMBL" id="AVOT02006391">
    <property type="protein sequence ID" value="MBW0481439.1"/>
    <property type="molecule type" value="Genomic_DNA"/>
</dbReference>
<evidence type="ECO:0000313" key="2">
    <source>
        <dbReference type="EMBL" id="MBW0481439.1"/>
    </source>
</evidence>
<dbReference type="AlphaFoldDB" id="A0A9Q3CA96"/>
<proteinExistence type="predicted"/>
<protein>
    <submittedName>
        <fullName evidence="2">Uncharacterized protein</fullName>
    </submittedName>
</protein>
<evidence type="ECO:0000313" key="3">
    <source>
        <dbReference type="Proteomes" id="UP000765509"/>
    </source>
</evidence>
<sequence>MKLQPLMPPLATLMFLANTGGFIHPQGNPIGVAPEVPILVTRKDGRLVKLKRNLVVQNENDTDAEGSDELDGEELEITTPIQKRRIQSASLSPVQASTTTHEVIRPPQPPQPLIRSPTRPSTLASSSTNMQPPVASTSRDPMSQNLNQSLTTVDAGISLEA</sequence>
<feature type="compositionally biased region" description="Acidic residues" evidence="1">
    <location>
        <begin position="60"/>
        <end position="76"/>
    </location>
</feature>
<reference evidence="2" key="1">
    <citation type="submission" date="2021-03" db="EMBL/GenBank/DDBJ databases">
        <title>Draft genome sequence of rust myrtle Austropuccinia psidii MF-1, a brazilian biotype.</title>
        <authorList>
            <person name="Quecine M.C."/>
            <person name="Pachon D.M.R."/>
            <person name="Bonatelli M.L."/>
            <person name="Correr F.H."/>
            <person name="Franceschini L.M."/>
            <person name="Leite T.F."/>
            <person name="Margarido G.R.A."/>
            <person name="Almeida C.A."/>
            <person name="Ferrarezi J.A."/>
            <person name="Labate C.A."/>
        </authorList>
    </citation>
    <scope>NUCLEOTIDE SEQUENCE</scope>
    <source>
        <strain evidence="2">MF-1</strain>
    </source>
</reference>
<gene>
    <name evidence="2" type="ORF">O181_021154</name>
</gene>
<accession>A0A9Q3CA96</accession>